<feature type="region of interest" description="Disordered" evidence="1">
    <location>
        <begin position="1"/>
        <end position="39"/>
    </location>
</feature>
<proteinExistence type="predicted"/>
<protein>
    <submittedName>
        <fullName evidence="2">Uncharacterized protein</fullName>
    </submittedName>
</protein>
<organism evidence="2">
    <name type="scientific">Rosellinia necatrix</name>
    <name type="common">White root-rot fungus</name>
    <dbReference type="NCBI Taxonomy" id="77044"/>
    <lineage>
        <taxon>Eukaryota</taxon>
        <taxon>Fungi</taxon>
        <taxon>Dikarya</taxon>
        <taxon>Ascomycota</taxon>
        <taxon>Pezizomycotina</taxon>
        <taxon>Sordariomycetes</taxon>
        <taxon>Xylariomycetidae</taxon>
        <taxon>Xylariales</taxon>
        <taxon>Xylariaceae</taxon>
        <taxon>Rosellinia</taxon>
    </lineage>
</organism>
<sequence length="82" mass="8415">MSNQSSSGSPSSELFPSFTSGPAPSYPQELDIPGATAPRTSDALMSYSVSFTSNWKKELGTGTGGQGKNGAWSTKAHAGSRS</sequence>
<dbReference type="EMBL" id="DF977539">
    <property type="protein sequence ID" value="GAP92787.2"/>
    <property type="molecule type" value="Genomic_DNA"/>
</dbReference>
<dbReference type="Proteomes" id="UP000054516">
    <property type="component" value="Unassembled WGS sequence"/>
</dbReference>
<dbReference type="OrthoDB" id="4768094at2759"/>
<accession>A0A1W2TVW4</accession>
<dbReference type="AlphaFoldDB" id="A0A1W2TVW4"/>
<evidence type="ECO:0000313" key="2">
    <source>
        <dbReference type="EMBL" id="GAP92787.2"/>
    </source>
</evidence>
<evidence type="ECO:0000256" key="1">
    <source>
        <dbReference type="SAM" id="MobiDB-lite"/>
    </source>
</evidence>
<name>A0A1W2TVW4_ROSNE</name>
<evidence type="ECO:0000313" key="3">
    <source>
        <dbReference type="Proteomes" id="UP000054516"/>
    </source>
</evidence>
<gene>
    <name evidence="2" type="ORF">SAMD00023353_9400060</name>
</gene>
<reference evidence="2" key="1">
    <citation type="submission" date="2016-03" db="EMBL/GenBank/DDBJ databases">
        <title>Draft genome sequence of Rosellinia necatrix.</title>
        <authorList>
            <person name="Kanematsu S."/>
        </authorList>
    </citation>
    <scope>NUCLEOTIDE SEQUENCE [LARGE SCALE GENOMIC DNA]</scope>
    <source>
        <strain evidence="2">W97</strain>
    </source>
</reference>
<feature type="region of interest" description="Disordered" evidence="1">
    <location>
        <begin position="56"/>
        <end position="82"/>
    </location>
</feature>
<keyword evidence="3" id="KW-1185">Reference proteome</keyword>
<feature type="compositionally biased region" description="Low complexity" evidence="1">
    <location>
        <begin position="1"/>
        <end position="17"/>
    </location>
</feature>